<keyword evidence="3" id="KW-0238">DNA-binding</keyword>
<comment type="similarity">
    <text evidence="1">Belongs to the type-I restriction system S methylase family.</text>
</comment>
<dbReference type="PANTHER" id="PTHR30408:SF12">
    <property type="entry name" value="TYPE I RESTRICTION ENZYME MJAVIII SPECIFICITY SUBUNIT"/>
    <property type="match status" value="1"/>
</dbReference>
<name>A0A8J6NN83_9BACT</name>
<keyword evidence="5" id="KW-0378">Hydrolase</keyword>
<dbReference type="PANTHER" id="PTHR30408">
    <property type="entry name" value="TYPE-1 RESTRICTION ENZYME ECOKI SPECIFICITY PROTEIN"/>
    <property type="match status" value="1"/>
</dbReference>
<comment type="caution">
    <text evidence="5">The sequence shown here is derived from an EMBL/GenBank/DDBJ whole genome shotgun (WGS) entry which is preliminary data.</text>
</comment>
<dbReference type="InterPro" id="IPR000055">
    <property type="entry name" value="Restrct_endonuc_typeI_TRD"/>
</dbReference>
<evidence type="ECO:0000256" key="3">
    <source>
        <dbReference type="ARBA" id="ARBA00023125"/>
    </source>
</evidence>
<feature type="domain" description="Type I restriction modification DNA specificity" evidence="4">
    <location>
        <begin position="2"/>
        <end position="38"/>
    </location>
</feature>
<protein>
    <submittedName>
        <fullName evidence="5">Restriction endonuclease subunit S</fullName>
    </submittedName>
</protein>
<keyword evidence="2" id="KW-0680">Restriction system</keyword>
<evidence type="ECO:0000256" key="2">
    <source>
        <dbReference type="ARBA" id="ARBA00022747"/>
    </source>
</evidence>
<dbReference type="InterPro" id="IPR052021">
    <property type="entry name" value="Type-I_RS_S_subunit"/>
</dbReference>
<dbReference type="GO" id="GO:0009307">
    <property type="term" value="P:DNA restriction-modification system"/>
    <property type="evidence" value="ECO:0007669"/>
    <property type="project" value="UniProtKB-KW"/>
</dbReference>
<dbReference type="Proteomes" id="UP000603434">
    <property type="component" value="Unassembled WGS sequence"/>
</dbReference>
<keyword evidence="5" id="KW-0255">Endonuclease</keyword>
<dbReference type="SUPFAM" id="SSF116734">
    <property type="entry name" value="DNA methylase specificity domain"/>
    <property type="match status" value="1"/>
</dbReference>
<evidence type="ECO:0000313" key="5">
    <source>
        <dbReference type="EMBL" id="MBC8363347.1"/>
    </source>
</evidence>
<organism evidence="5 6">
    <name type="scientific">Candidatus Desulfatibia profunda</name>
    <dbReference type="NCBI Taxonomy" id="2841695"/>
    <lineage>
        <taxon>Bacteria</taxon>
        <taxon>Pseudomonadati</taxon>
        <taxon>Thermodesulfobacteriota</taxon>
        <taxon>Desulfobacteria</taxon>
        <taxon>Desulfobacterales</taxon>
        <taxon>Desulfobacterales incertae sedis</taxon>
        <taxon>Candidatus Desulfatibia</taxon>
    </lineage>
</organism>
<dbReference type="Gene3D" id="1.10.287.1120">
    <property type="entry name" value="Bipartite methylase S protein"/>
    <property type="match status" value="1"/>
</dbReference>
<dbReference type="GO" id="GO:0003677">
    <property type="term" value="F:DNA binding"/>
    <property type="evidence" value="ECO:0007669"/>
    <property type="project" value="UniProtKB-KW"/>
</dbReference>
<keyword evidence="5" id="KW-0540">Nuclease</keyword>
<dbReference type="EMBL" id="JACNJH010000290">
    <property type="protein sequence ID" value="MBC8363347.1"/>
    <property type="molecule type" value="Genomic_DNA"/>
</dbReference>
<evidence type="ECO:0000256" key="1">
    <source>
        <dbReference type="ARBA" id="ARBA00010923"/>
    </source>
</evidence>
<dbReference type="AlphaFoldDB" id="A0A8J6NN83"/>
<dbReference type="GO" id="GO:0004519">
    <property type="term" value="F:endonuclease activity"/>
    <property type="evidence" value="ECO:0007669"/>
    <property type="project" value="UniProtKB-KW"/>
</dbReference>
<sequence length="63" mass="7376">MNKMDFLKLKVLVPPIEIQEEIGKILTTVDYEIKMLEDYRNAVDKQKRGLMQKLLTGEVRVIV</sequence>
<accession>A0A8J6NN83</accession>
<evidence type="ECO:0000313" key="6">
    <source>
        <dbReference type="Proteomes" id="UP000603434"/>
    </source>
</evidence>
<dbReference type="Gene3D" id="3.90.220.20">
    <property type="entry name" value="DNA methylase specificity domains"/>
    <property type="match status" value="1"/>
</dbReference>
<gene>
    <name evidence="5" type="ORF">H8E23_18360</name>
</gene>
<dbReference type="Pfam" id="PF01420">
    <property type="entry name" value="Methylase_S"/>
    <property type="match status" value="1"/>
</dbReference>
<evidence type="ECO:0000259" key="4">
    <source>
        <dbReference type="Pfam" id="PF01420"/>
    </source>
</evidence>
<reference evidence="5 6" key="1">
    <citation type="submission" date="2020-08" db="EMBL/GenBank/DDBJ databases">
        <title>Bridging the membrane lipid divide: bacteria of the FCB group superphylum have the potential to synthesize archaeal ether lipids.</title>
        <authorList>
            <person name="Villanueva L."/>
            <person name="Von Meijenfeldt F.A.B."/>
            <person name="Westbye A.B."/>
            <person name="Yadav S."/>
            <person name="Hopmans E.C."/>
            <person name="Dutilh B.E."/>
            <person name="Sinninghe Damste J.S."/>
        </authorList>
    </citation>
    <scope>NUCLEOTIDE SEQUENCE [LARGE SCALE GENOMIC DNA]</scope>
    <source>
        <strain evidence="5">NIOZ-UU30</strain>
    </source>
</reference>
<proteinExistence type="inferred from homology"/>
<dbReference type="InterPro" id="IPR044946">
    <property type="entry name" value="Restrct_endonuc_typeI_TRD_sf"/>
</dbReference>